<protein>
    <submittedName>
        <fullName evidence="1">Uncharacterized protein</fullName>
    </submittedName>
</protein>
<sequence>MKQRALVVGILTGSCGGEKTLSALPCFPWQFHFDHHPGALVTMQDIRMGQELSRKAKPVSQ</sequence>
<gene>
    <name evidence="1" type="ORF">BV25DRAFT_1832996</name>
</gene>
<reference evidence="1" key="1">
    <citation type="submission" date="2021-03" db="EMBL/GenBank/DDBJ databases">
        <authorList>
            <consortium name="DOE Joint Genome Institute"/>
            <person name="Ahrendt S."/>
            <person name="Looney B.P."/>
            <person name="Miyauchi S."/>
            <person name="Morin E."/>
            <person name="Drula E."/>
            <person name="Courty P.E."/>
            <person name="Chicoki N."/>
            <person name="Fauchery L."/>
            <person name="Kohler A."/>
            <person name="Kuo A."/>
            <person name="Labutti K."/>
            <person name="Pangilinan J."/>
            <person name="Lipzen A."/>
            <person name="Riley R."/>
            <person name="Andreopoulos W."/>
            <person name="He G."/>
            <person name="Johnson J."/>
            <person name="Barry K.W."/>
            <person name="Grigoriev I.V."/>
            <person name="Nagy L."/>
            <person name="Hibbett D."/>
            <person name="Henrissat B."/>
            <person name="Matheny P.B."/>
            <person name="Labbe J."/>
            <person name="Martin F."/>
        </authorList>
    </citation>
    <scope>NUCLEOTIDE SEQUENCE</scope>
    <source>
        <strain evidence="1">HHB10654</strain>
    </source>
</reference>
<dbReference type="Proteomes" id="UP000814140">
    <property type="component" value="Unassembled WGS sequence"/>
</dbReference>
<evidence type="ECO:0000313" key="1">
    <source>
        <dbReference type="EMBL" id="KAI0055620.1"/>
    </source>
</evidence>
<keyword evidence="2" id="KW-1185">Reference proteome</keyword>
<accession>A0ACB8SI55</accession>
<evidence type="ECO:0000313" key="2">
    <source>
        <dbReference type="Proteomes" id="UP000814140"/>
    </source>
</evidence>
<name>A0ACB8SI55_9AGAM</name>
<organism evidence="1 2">
    <name type="scientific">Artomyces pyxidatus</name>
    <dbReference type="NCBI Taxonomy" id="48021"/>
    <lineage>
        <taxon>Eukaryota</taxon>
        <taxon>Fungi</taxon>
        <taxon>Dikarya</taxon>
        <taxon>Basidiomycota</taxon>
        <taxon>Agaricomycotina</taxon>
        <taxon>Agaricomycetes</taxon>
        <taxon>Russulales</taxon>
        <taxon>Auriscalpiaceae</taxon>
        <taxon>Artomyces</taxon>
    </lineage>
</organism>
<dbReference type="EMBL" id="MU277285">
    <property type="protein sequence ID" value="KAI0055620.1"/>
    <property type="molecule type" value="Genomic_DNA"/>
</dbReference>
<comment type="caution">
    <text evidence="1">The sequence shown here is derived from an EMBL/GenBank/DDBJ whole genome shotgun (WGS) entry which is preliminary data.</text>
</comment>
<reference evidence="1" key="2">
    <citation type="journal article" date="2022" name="New Phytol.">
        <title>Evolutionary transition to the ectomycorrhizal habit in the genomes of a hyperdiverse lineage of mushroom-forming fungi.</title>
        <authorList>
            <person name="Looney B."/>
            <person name="Miyauchi S."/>
            <person name="Morin E."/>
            <person name="Drula E."/>
            <person name="Courty P.E."/>
            <person name="Kohler A."/>
            <person name="Kuo A."/>
            <person name="LaButti K."/>
            <person name="Pangilinan J."/>
            <person name="Lipzen A."/>
            <person name="Riley R."/>
            <person name="Andreopoulos W."/>
            <person name="He G."/>
            <person name="Johnson J."/>
            <person name="Nolan M."/>
            <person name="Tritt A."/>
            <person name="Barry K.W."/>
            <person name="Grigoriev I.V."/>
            <person name="Nagy L.G."/>
            <person name="Hibbett D."/>
            <person name="Henrissat B."/>
            <person name="Matheny P.B."/>
            <person name="Labbe J."/>
            <person name="Martin F.M."/>
        </authorList>
    </citation>
    <scope>NUCLEOTIDE SEQUENCE</scope>
    <source>
        <strain evidence="1">HHB10654</strain>
    </source>
</reference>
<proteinExistence type="predicted"/>